<organism evidence="8 9">
    <name type="scientific">Sordaria macrospora</name>
    <dbReference type="NCBI Taxonomy" id="5147"/>
    <lineage>
        <taxon>Eukaryota</taxon>
        <taxon>Fungi</taxon>
        <taxon>Dikarya</taxon>
        <taxon>Ascomycota</taxon>
        <taxon>Pezizomycotina</taxon>
        <taxon>Sordariomycetes</taxon>
        <taxon>Sordariomycetidae</taxon>
        <taxon>Sordariales</taxon>
        <taxon>Sordariaceae</taxon>
        <taxon>Sordaria</taxon>
    </lineage>
</organism>
<comment type="cofactor">
    <cofactor evidence="1">
        <name>Mg(2+)</name>
        <dbReference type="ChEBI" id="CHEBI:18420"/>
    </cofactor>
</comment>
<keyword evidence="5" id="KW-0378">Hydrolase</keyword>
<dbReference type="AlphaFoldDB" id="A0A8S8ZD25"/>
<evidence type="ECO:0000256" key="5">
    <source>
        <dbReference type="ARBA" id="ARBA00022801"/>
    </source>
</evidence>
<evidence type="ECO:0000256" key="2">
    <source>
        <dbReference type="ARBA" id="ARBA00006220"/>
    </source>
</evidence>
<comment type="caution">
    <text evidence="8">The sequence shown here is derived from an EMBL/GenBank/DDBJ whole genome shotgun (WGS) entry which is preliminary data.</text>
</comment>
<evidence type="ECO:0000256" key="7">
    <source>
        <dbReference type="SAM" id="MobiDB-lite"/>
    </source>
</evidence>
<dbReference type="GO" id="GO:0005737">
    <property type="term" value="C:cytoplasm"/>
    <property type="evidence" value="ECO:0007669"/>
    <property type="project" value="InterPro"/>
</dbReference>
<comment type="similarity">
    <text evidence="2">Belongs to the PPase family.</text>
</comment>
<dbReference type="Gene3D" id="3.90.80.10">
    <property type="entry name" value="Inorganic pyrophosphatase"/>
    <property type="match status" value="1"/>
</dbReference>
<keyword evidence="6" id="KW-0460">Magnesium</keyword>
<name>A0A8S8ZD25_SORMA</name>
<dbReference type="EMBL" id="NMPR01000182">
    <property type="protein sequence ID" value="KAA8628464.1"/>
    <property type="molecule type" value="Genomic_DNA"/>
</dbReference>
<feature type="region of interest" description="Disordered" evidence="7">
    <location>
        <begin position="13"/>
        <end position="45"/>
    </location>
</feature>
<evidence type="ECO:0000313" key="9">
    <source>
        <dbReference type="Proteomes" id="UP000433876"/>
    </source>
</evidence>
<keyword evidence="4" id="KW-0479">Metal-binding</keyword>
<dbReference type="VEuPathDB" id="FungiDB:SMAC_08112"/>
<protein>
    <recommendedName>
        <fullName evidence="3">inorganic diphosphatase</fullName>
        <ecNumber evidence="3">3.6.1.1</ecNumber>
    </recommendedName>
</protein>
<evidence type="ECO:0000256" key="1">
    <source>
        <dbReference type="ARBA" id="ARBA00001946"/>
    </source>
</evidence>
<dbReference type="GO" id="GO:0006796">
    <property type="term" value="P:phosphate-containing compound metabolic process"/>
    <property type="evidence" value="ECO:0007669"/>
    <property type="project" value="InterPro"/>
</dbReference>
<dbReference type="GO" id="GO:0000287">
    <property type="term" value="F:magnesium ion binding"/>
    <property type="evidence" value="ECO:0007669"/>
    <property type="project" value="InterPro"/>
</dbReference>
<dbReference type="SUPFAM" id="SSF50324">
    <property type="entry name" value="Inorganic pyrophosphatase"/>
    <property type="match status" value="1"/>
</dbReference>
<evidence type="ECO:0000313" key="8">
    <source>
        <dbReference type="EMBL" id="KAA8628464.1"/>
    </source>
</evidence>
<dbReference type="InterPro" id="IPR008162">
    <property type="entry name" value="Pyrophosphatase"/>
</dbReference>
<sequence>MPGQTKMAFLHQTPLPHQHGGKHHDKPKDNDLSHDEDSDCEYTLTKSGQPFTTSHKIHFLRKSKSPGCPPIPISPFHDIPLIHSHTAYGQKIYNMIVEIPRWTQAKFEISRSLPLNPITQDTLSSSPSKPRFVHNLFPYKGYIWNYGALPQTWESPHYRHPDTGGAKGDNDPIDACEIGSRIAYTGEVKRVKVLGILGLIDEGETDWKVLVVDVRDKLAERLEDIWDVKRECPGLLEATRDWFRWYGVPEGRKANKYAMEGRWMDRKYAEGVIKECEDFWRELVKGKVKGSGDVCLKNTTLRGTPGYLDPSSVKLPPNEDLPPAEVDHDLEEVAYVDREESDDEDKDDDDSEDDEDDDEQDSLARNDDWDDLTKDAALNDLKTMTINLKYW</sequence>
<dbReference type="CDD" id="cd00412">
    <property type="entry name" value="pyrophosphatase"/>
    <property type="match status" value="1"/>
</dbReference>
<feature type="compositionally biased region" description="Basic and acidic residues" evidence="7">
    <location>
        <begin position="26"/>
        <end position="35"/>
    </location>
</feature>
<reference evidence="8 9" key="1">
    <citation type="submission" date="2017-07" db="EMBL/GenBank/DDBJ databases">
        <title>Genome sequence of the Sordaria macrospora wild type strain R19027.</title>
        <authorList>
            <person name="Nowrousian M."/>
            <person name="Teichert I."/>
            <person name="Kueck U."/>
        </authorList>
    </citation>
    <scope>NUCLEOTIDE SEQUENCE [LARGE SCALE GENOMIC DNA]</scope>
    <source>
        <strain evidence="8 9">R19027</strain>
        <tissue evidence="8">Mycelium</tissue>
    </source>
</reference>
<evidence type="ECO:0000256" key="3">
    <source>
        <dbReference type="ARBA" id="ARBA00012146"/>
    </source>
</evidence>
<dbReference type="Proteomes" id="UP000433876">
    <property type="component" value="Unassembled WGS sequence"/>
</dbReference>
<feature type="region of interest" description="Disordered" evidence="7">
    <location>
        <begin position="306"/>
        <end position="370"/>
    </location>
</feature>
<evidence type="ECO:0000256" key="6">
    <source>
        <dbReference type="ARBA" id="ARBA00022842"/>
    </source>
</evidence>
<dbReference type="Pfam" id="PF00719">
    <property type="entry name" value="Pyrophosphatase"/>
    <property type="match status" value="1"/>
</dbReference>
<dbReference type="InterPro" id="IPR036649">
    <property type="entry name" value="Pyrophosphatase_sf"/>
</dbReference>
<feature type="compositionally biased region" description="Acidic residues" evidence="7">
    <location>
        <begin position="328"/>
        <end position="361"/>
    </location>
</feature>
<gene>
    <name evidence="8" type="ORF">SMACR_08112</name>
</gene>
<evidence type="ECO:0000256" key="4">
    <source>
        <dbReference type="ARBA" id="ARBA00022723"/>
    </source>
</evidence>
<dbReference type="EC" id="3.6.1.1" evidence="3"/>
<accession>A0A8S8ZD25</accession>
<dbReference type="PROSITE" id="PS00387">
    <property type="entry name" value="PPASE"/>
    <property type="match status" value="1"/>
</dbReference>
<proteinExistence type="inferred from homology"/>
<dbReference type="GO" id="GO:0004427">
    <property type="term" value="F:inorganic diphosphate phosphatase activity"/>
    <property type="evidence" value="ECO:0007669"/>
    <property type="project" value="UniProtKB-EC"/>
</dbReference>
<dbReference type="PANTHER" id="PTHR10286">
    <property type="entry name" value="INORGANIC PYROPHOSPHATASE"/>
    <property type="match status" value="1"/>
</dbReference>